<name>A0A100XDI1_MYCTH</name>
<sequence>MAKIAEELFLLLLDNGSAQPALDRPRRTRVLTAAALLDLAYACRIRPAVPGEPVEAGRLLALSEPAPNAAPLDPVTEPVLRALRRQPLRPATVLTKLGKRTERNLRTHLEQTGEIRRIRVPGRRFRREYAWPLTNRDRVGRARSDVLAALFEGQVPAPSTAAIITLLHAVDGLGALLSLNDRGWRWVHARATEIATGAWVDEAPSALPEMNLVVTTASVRPALM</sequence>
<evidence type="ECO:0000256" key="1">
    <source>
        <dbReference type="ARBA" id="ARBA00004255"/>
    </source>
</evidence>
<dbReference type="GO" id="GO:0012505">
    <property type="term" value="C:endomembrane system"/>
    <property type="evidence" value="ECO:0007669"/>
    <property type="project" value="UniProtKB-ARBA"/>
</dbReference>
<proteinExistence type="predicted"/>
<evidence type="ECO:0000256" key="3">
    <source>
        <dbReference type="ARBA" id="ARBA00023121"/>
    </source>
</evidence>
<dbReference type="EMBL" id="BCTB01000009">
    <property type="protein sequence ID" value="GAT14504.1"/>
    <property type="molecule type" value="Genomic_DNA"/>
</dbReference>
<dbReference type="Gene3D" id="1.10.3630.10">
    <property type="entry name" value="yeast vps74-n-term truncation variant domain like"/>
    <property type="match status" value="1"/>
</dbReference>
<gene>
    <name evidence="5" type="ORF">RMCT_1474</name>
</gene>
<keyword evidence="4" id="KW-0472">Membrane</keyword>
<evidence type="ECO:0000313" key="6">
    <source>
        <dbReference type="Proteomes" id="UP000069654"/>
    </source>
</evidence>
<organism evidence="5 6">
    <name type="scientific">Mycolicibacterium thermoresistibile</name>
    <name type="common">Mycobacterium thermoresistibile</name>
    <dbReference type="NCBI Taxonomy" id="1797"/>
    <lineage>
        <taxon>Bacteria</taxon>
        <taxon>Bacillati</taxon>
        <taxon>Actinomycetota</taxon>
        <taxon>Actinomycetes</taxon>
        <taxon>Mycobacteriales</taxon>
        <taxon>Mycobacteriaceae</taxon>
        <taxon>Mycolicibacterium</taxon>
    </lineage>
</organism>
<comment type="subcellular location">
    <subcellularLocation>
        <location evidence="1">Golgi apparatus membrane</location>
        <topology evidence="1">Peripheral membrane protein</topology>
        <orientation evidence="1">Cytoplasmic side</orientation>
    </subcellularLocation>
</comment>
<dbReference type="OMA" id="PVRRYPE"/>
<reference evidence="5 6" key="1">
    <citation type="journal article" date="2016" name="Genome Announc.">
        <title>Draft Genome Sequences of Five Rapidly Growing Mycobacterium Species, M. thermoresistibile, M. fortuitum subsp. acetamidolyticum, M. canariasense, M. brisbanense, and M. novocastrense.</title>
        <authorList>
            <person name="Katahira K."/>
            <person name="Ogura Y."/>
            <person name="Gotoh Y."/>
            <person name="Hayashi T."/>
        </authorList>
    </citation>
    <scope>NUCLEOTIDE SEQUENCE [LARGE SCALE GENOMIC DNA]</scope>
    <source>
        <strain evidence="5 6">JCM6362</strain>
    </source>
</reference>
<dbReference type="AlphaFoldDB" id="A0A100XDI1"/>
<comment type="caution">
    <text evidence="5">The sequence shown here is derived from an EMBL/GenBank/DDBJ whole genome shotgun (WGS) entry which is preliminary data.</text>
</comment>
<accession>A0A100XDI1</accession>
<reference evidence="6" key="2">
    <citation type="submission" date="2016-02" db="EMBL/GenBank/DDBJ databases">
        <title>Draft genome sequence of five rapidly growing Mycobacterium species.</title>
        <authorList>
            <person name="Katahira K."/>
            <person name="Gotou Y."/>
            <person name="Iida K."/>
            <person name="Ogura Y."/>
            <person name="Hayashi T."/>
        </authorList>
    </citation>
    <scope>NUCLEOTIDE SEQUENCE [LARGE SCALE GENOMIC DNA]</scope>
    <source>
        <strain evidence="6">JCM6362</strain>
    </source>
</reference>
<protein>
    <recommendedName>
        <fullName evidence="7">GPP34 family phosphoprotein</fullName>
    </recommendedName>
</protein>
<evidence type="ECO:0000256" key="4">
    <source>
        <dbReference type="ARBA" id="ARBA00023136"/>
    </source>
</evidence>
<dbReference type="InterPro" id="IPR038261">
    <property type="entry name" value="GPP34-like_sf"/>
</dbReference>
<dbReference type="Proteomes" id="UP000069654">
    <property type="component" value="Unassembled WGS sequence"/>
</dbReference>
<dbReference type="InterPro" id="IPR008628">
    <property type="entry name" value="GPP34-like"/>
</dbReference>
<evidence type="ECO:0008006" key="7">
    <source>
        <dbReference type="Google" id="ProtNLM"/>
    </source>
</evidence>
<evidence type="ECO:0000256" key="2">
    <source>
        <dbReference type="ARBA" id="ARBA00023034"/>
    </source>
</evidence>
<dbReference type="GO" id="GO:0070273">
    <property type="term" value="F:phosphatidylinositol-4-phosphate binding"/>
    <property type="evidence" value="ECO:0007669"/>
    <property type="project" value="InterPro"/>
</dbReference>
<evidence type="ECO:0000313" key="5">
    <source>
        <dbReference type="EMBL" id="GAT14504.1"/>
    </source>
</evidence>
<dbReference type="Pfam" id="PF05719">
    <property type="entry name" value="GPP34"/>
    <property type="match status" value="1"/>
</dbReference>
<dbReference type="RefSeq" id="WP_003924030.1">
    <property type="nucleotide sequence ID" value="NZ_BCTB01000009.1"/>
</dbReference>
<keyword evidence="2" id="KW-0333">Golgi apparatus</keyword>
<dbReference type="GO" id="GO:0005737">
    <property type="term" value="C:cytoplasm"/>
    <property type="evidence" value="ECO:0007669"/>
    <property type="project" value="UniProtKB-ARBA"/>
</dbReference>
<dbReference type="OrthoDB" id="4752126at2"/>
<keyword evidence="3" id="KW-0446">Lipid-binding</keyword>
<dbReference type="STRING" id="1797.RMCT_1474"/>